<evidence type="ECO:0000256" key="5">
    <source>
        <dbReference type="ARBA" id="ARBA00023136"/>
    </source>
</evidence>
<evidence type="ECO:0000256" key="4">
    <source>
        <dbReference type="ARBA" id="ARBA00022989"/>
    </source>
</evidence>
<organism evidence="10 11">
    <name type="scientific">Dactylosporangium siamense</name>
    <dbReference type="NCBI Taxonomy" id="685454"/>
    <lineage>
        <taxon>Bacteria</taxon>
        <taxon>Bacillati</taxon>
        <taxon>Actinomycetota</taxon>
        <taxon>Actinomycetes</taxon>
        <taxon>Micromonosporales</taxon>
        <taxon>Micromonosporaceae</taxon>
        <taxon>Dactylosporangium</taxon>
    </lineage>
</organism>
<dbReference type="InterPro" id="IPR003838">
    <property type="entry name" value="ABC3_permease_C"/>
</dbReference>
<feature type="transmembrane region" description="Helical" evidence="8">
    <location>
        <begin position="755"/>
        <end position="777"/>
    </location>
</feature>
<feature type="transmembrane region" description="Helical" evidence="8">
    <location>
        <begin position="841"/>
        <end position="860"/>
    </location>
</feature>
<dbReference type="PANTHER" id="PTHR30572">
    <property type="entry name" value="MEMBRANE COMPONENT OF TRANSPORTER-RELATED"/>
    <property type="match status" value="1"/>
</dbReference>
<name>A0A919PI96_9ACTN</name>
<keyword evidence="5 8" id="KW-0472">Membrane</keyword>
<feature type="transmembrane region" description="Helical" evidence="8">
    <location>
        <begin position="458"/>
        <end position="477"/>
    </location>
</feature>
<comment type="similarity">
    <text evidence="6">Belongs to the ABC-4 integral membrane protein family.</text>
</comment>
<feature type="transmembrane region" description="Helical" evidence="8">
    <location>
        <begin position="483"/>
        <end position="505"/>
    </location>
</feature>
<feature type="domain" description="ABC3 transporter permease C-terminal" evidence="9">
    <location>
        <begin position="318"/>
        <end position="439"/>
    </location>
</feature>
<dbReference type="PANTHER" id="PTHR30572:SF4">
    <property type="entry name" value="ABC TRANSPORTER PERMEASE YTRF"/>
    <property type="match status" value="1"/>
</dbReference>
<evidence type="ECO:0000256" key="6">
    <source>
        <dbReference type="ARBA" id="ARBA00038076"/>
    </source>
</evidence>
<sequence>MIRLAIGTLRRHRGAYAGTFLAALLAVALLSGGGLLLASVLTATPPADRFAAAAVVVSGERAVTVETVTHKKKKDKDKVKRKVKTERLTGAGTLPTGLAARLADLPGVAAAVPDLAFPVEVTAKGRALRGADGAPVVGHGWASAGLTPYTLRNGNPPGRGEAVLDADLAARAGLTTGAEITVTSRTGVRALRISGIAAPAGRDGLPAQGALFVADTEAAALSGLDGPTAIGILAAPGAGDLRAAVEAAIAGQAPAGQAPAGQAPAGQANAGQANAGQATAGGSTVVREVTVLTGDDRVRADLPGALPDYIAPISIFGFLIGITAFAAVFVLTGTVTLGVRQRLRELALLRTAGATPGQLRRLLSLESLLLAGCAAIPGAPLGIVAAETVAARFRRLGAVPPQFTVQINPLVLIAAAAAGLLVTAVAARIAGRRAARIAPTQALTETAVTPAGGQFTRVLSAAVAAGGAVAVLTFVPLGGPFGMGMSFVSSALLLCAVAALGPIAVRPLTAVVSRLLGAGPVGRLAGQVTRAEPRRVAAVAVPLVLMFAINATMLLNSRMLTGIAAGEQAARTAPATAQVTAPQGLALSTAETVMAVDGITGAAATIPTRIVVVAGGKPEDHAAQGLLITGTQPALDLGFTAGGLPDGGFAASRYLAGLYDWTVGQDIELRLADGHRVQLRLTGVYDRSRGFGDAVLPAALIAAHDPRGLVRGISVRYDPGTAERIRAAGPGVIVTPSSATEAAGDAQEQQGAWELMVAVTLGFTAIAILNTFAIATTGRRREFAGLRLAGATTGQLHRLAAREALIVVTAGLALGALITGIVVGTFSVAQDGVFRVIVDPATYATMAAGVAALGLLAGVLPARVLLRRQALPALTDDQ</sequence>
<evidence type="ECO:0000313" key="11">
    <source>
        <dbReference type="Proteomes" id="UP000660611"/>
    </source>
</evidence>
<keyword evidence="4 8" id="KW-1133">Transmembrane helix</keyword>
<feature type="transmembrane region" description="Helical" evidence="8">
    <location>
        <begin position="804"/>
        <end position="829"/>
    </location>
</feature>
<dbReference type="Pfam" id="PF02687">
    <property type="entry name" value="FtsX"/>
    <property type="match status" value="2"/>
</dbReference>
<keyword evidence="2" id="KW-1003">Cell membrane</keyword>
<evidence type="ECO:0000256" key="8">
    <source>
        <dbReference type="SAM" id="Phobius"/>
    </source>
</evidence>
<gene>
    <name evidence="10" type="ORF">Dsi01nite_007540</name>
</gene>
<evidence type="ECO:0000256" key="3">
    <source>
        <dbReference type="ARBA" id="ARBA00022692"/>
    </source>
</evidence>
<evidence type="ECO:0000256" key="7">
    <source>
        <dbReference type="SAM" id="MobiDB-lite"/>
    </source>
</evidence>
<feature type="transmembrane region" description="Helical" evidence="8">
    <location>
        <begin position="536"/>
        <end position="555"/>
    </location>
</feature>
<keyword evidence="3 8" id="KW-0812">Transmembrane</keyword>
<dbReference type="InterPro" id="IPR050250">
    <property type="entry name" value="Macrolide_Exporter_MacB"/>
</dbReference>
<proteinExistence type="inferred from homology"/>
<comment type="caution">
    <text evidence="10">The sequence shown here is derived from an EMBL/GenBank/DDBJ whole genome shotgun (WGS) entry which is preliminary data.</text>
</comment>
<reference evidence="10" key="1">
    <citation type="submission" date="2021-01" db="EMBL/GenBank/DDBJ databases">
        <title>Whole genome shotgun sequence of Dactylosporangium siamense NBRC 106093.</title>
        <authorList>
            <person name="Komaki H."/>
            <person name="Tamura T."/>
        </authorList>
    </citation>
    <scope>NUCLEOTIDE SEQUENCE</scope>
    <source>
        <strain evidence="10">NBRC 106093</strain>
    </source>
</reference>
<keyword evidence="11" id="KW-1185">Reference proteome</keyword>
<evidence type="ECO:0000259" key="9">
    <source>
        <dbReference type="Pfam" id="PF02687"/>
    </source>
</evidence>
<accession>A0A919PI96</accession>
<dbReference type="EMBL" id="BONQ01000016">
    <property type="protein sequence ID" value="GIG42713.1"/>
    <property type="molecule type" value="Genomic_DNA"/>
</dbReference>
<dbReference type="Proteomes" id="UP000660611">
    <property type="component" value="Unassembled WGS sequence"/>
</dbReference>
<feature type="region of interest" description="Disordered" evidence="7">
    <location>
        <begin position="256"/>
        <end position="279"/>
    </location>
</feature>
<evidence type="ECO:0000256" key="2">
    <source>
        <dbReference type="ARBA" id="ARBA00022475"/>
    </source>
</evidence>
<dbReference type="RefSeq" id="WP_203844595.1">
    <property type="nucleotide sequence ID" value="NZ_BAAAVW010000002.1"/>
</dbReference>
<feature type="transmembrane region" description="Helical" evidence="8">
    <location>
        <begin position="368"/>
        <end position="386"/>
    </location>
</feature>
<evidence type="ECO:0000256" key="1">
    <source>
        <dbReference type="ARBA" id="ARBA00004651"/>
    </source>
</evidence>
<feature type="domain" description="ABC3 transporter permease C-terminal" evidence="9">
    <location>
        <begin position="756"/>
        <end position="869"/>
    </location>
</feature>
<dbReference type="AlphaFoldDB" id="A0A919PI96"/>
<comment type="subcellular location">
    <subcellularLocation>
        <location evidence="1">Cell membrane</location>
        <topology evidence="1">Multi-pass membrane protein</topology>
    </subcellularLocation>
</comment>
<dbReference type="GO" id="GO:0005886">
    <property type="term" value="C:plasma membrane"/>
    <property type="evidence" value="ECO:0007669"/>
    <property type="project" value="UniProtKB-SubCell"/>
</dbReference>
<dbReference type="GO" id="GO:0022857">
    <property type="term" value="F:transmembrane transporter activity"/>
    <property type="evidence" value="ECO:0007669"/>
    <property type="project" value="TreeGrafter"/>
</dbReference>
<feature type="transmembrane region" description="Helical" evidence="8">
    <location>
        <begin position="315"/>
        <end position="339"/>
    </location>
</feature>
<feature type="transmembrane region" description="Helical" evidence="8">
    <location>
        <begin position="406"/>
        <end position="427"/>
    </location>
</feature>
<evidence type="ECO:0000313" key="10">
    <source>
        <dbReference type="EMBL" id="GIG42713.1"/>
    </source>
</evidence>
<protein>
    <submittedName>
        <fullName evidence="10">ABC transporter permease</fullName>
    </submittedName>
</protein>